<dbReference type="EMBL" id="BAAAZA010000007">
    <property type="protein sequence ID" value="GAA3865453.1"/>
    <property type="molecule type" value="Genomic_DNA"/>
</dbReference>
<keyword evidence="9" id="KW-1185">Reference proteome</keyword>
<dbReference type="Pfam" id="PF13515">
    <property type="entry name" value="FUSC_2"/>
    <property type="match status" value="1"/>
</dbReference>
<feature type="transmembrane region" description="Helical" evidence="6">
    <location>
        <begin position="120"/>
        <end position="138"/>
    </location>
</feature>
<evidence type="ECO:0000259" key="7">
    <source>
        <dbReference type="Pfam" id="PF13515"/>
    </source>
</evidence>
<evidence type="ECO:0000256" key="4">
    <source>
        <dbReference type="ARBA" id="ARBA00023136"/>
    </source>
</evidence>
<evidence type="ECO:0000256" key="3">
    <source>
        <dbReference type="ARBA" id="ARBA00022989"/>
    </source>
</evidence>
<feature type="transmembrane region" description="Helical" evidence="6">
    <location>
        <begin position="21"/>
        <end position="42"/>
    </location>
</feature>
<feature type="region of interest" description="Disordered" evidence="5">
    <location>
        <begin position="379"/>
        <end position="422"/>
    </location>
</feature>
<feature type="transmembrane region" description="Helical" evidence="6">
    <location>
        <begin position="145"/>
        <end position="164"/>
    </location>
</feature>
<dbReference type="Proteomes" id="UP001501563">
    <property type="component" value="Unassembled WGS sequence"/>
</dbReference>
<reference evidence="9" key="1">
    <citation type="journal article" date="2019" name="Int. J. Syst. Evol. Microbiol.">
        <title>The Global Catalogue of Microorganisms (GCM) 10K type strain sequencing project: providing services to taxonomists for standard genome sequencing and annotation.</title>
        <authorList>
            <consortium name="The Broad Institute Genomics Platform"/>
            <consortium name="The Broad Institute Genome Sequencing Center for Infectious Disease"/>
            <person name="Wu L."/>
            <person name="Ma J."/>
        </authorList>
    </citation>
    <scope>NUCLEOTIDE SEQUENCE [LARGE SCALE GENOMIC DNA]</scope>
    <source>
        <strain evidence="9">JCM 16578</strain>
    </source>
</reference>
<evidence type="ECO:0000256" key="6">
    <source>
        <dbReference type="SAM" id="Phobius"/>
    </source>
</evidence>
<feature type="domain" description="Integral membrane bound transporter" evidence="7">
    <location>
        <begin position="33"/>
        <end position="152"/>
    </location>
</feature>
<feature type="compositionally biased region" description="Basic and acidic residues" evidence="5">
    <location>
        <begin position="379"/>
        <end position="398"/>
    </location>
</feature>
<keyword evidence="4 6" id="KW-0472">Membrane</keyword>
<comment type="subcellular location">
    <subcellularLocation>
        <location evidence="1">Membrane</location>
        <topology evidence="1">Multi-pass membrane protein</topology>
    </subcellularLocation>
</comment>
<keyword evidence="3 6" id="KW-1133">Transmembrane helix</keyword>
<evidence type="ECO:0000256" key="2">
    <source>
        <dbReference type="ARBA" id="ARBA00022692"/>
    </source>
</evidence>
<feature type="transmembrane region" description="Helical" evidence="6">
    <location>
        <begin position="78"/>
        <end position="108"/>
    </location>
</feature>
<comment type="caution">
    <text evidence="8">The sequence shown here is derived from an EMBL/GenBank/DDBJ whole genome shotgun (WGS) entry which is preliminary data.</text>
</comment>
<keyword evidence="2 6" id="KW-0812">Transmembrane</keyword>
<evidence type="ECO:0000256" key="1">
    <source>
        <dbReference type="ARBA" id="ARBA00004141"/>
    </source>
</evidence>
<evidence type="ECO:0000256" key="5">
    <source>
        <dbReference type="SAM" id="MobiDB-lite"/>
    </source>
</evidence>
<proteinExistence type="predicted"/>
<evidence type="ECO:0000313" key="8">
    <source>
        <dbReference type="EMBL" id="GAA3865453.1"/>
    </source>
</evidence>
<feature type="transmembrane region" description="Helical" evidence="6">
    <location>
        <begin position="48"/>
        <end position="66"/>
    </location>
</feature>
<dbReference type="InterPro" id="IPR049453">
    <property type="entry name" value="Memb_transporter_dom"/>
</dbReference>
<gene>
    <name evidence="8" type="ORF">GCM10022207_32400</name>
</gene>
<organism evidence="8 9">
    <name type="scientific">Streptomyces lannensis</name>
    <dbReference type="NCBI Taxonomy" id="766498"/>
    <lineage>
        <taxon>Bacteria</taxon>
        <taxon>Bacillati</taxon>
        <taxon>Actinomycetota</taxon>
        <taxon>Actinomycetes</taxon>
        <taxon>Kitasatosporales</taxon>
        <taxon>Streptomycetaceae</taxon>
        <taxon>Streptomyces</taxon>
    </lineage>
</organism>
<evidence type="ECO:0000313" key="9">
    <source>
        <dbReference type="Proteomes" id="UP001501563"/>
    </source>
</evidence>
<accession>A0ABP7K4G1</accession>
<name>A0ABP7K4G1_9ACTN</name>
<protein>
    <submittedName>
        <fullName evidence="8">Aromatic acid exporter family protein</fullName>
    </submittedName>
</protein>
<sequence>MRDAWAMVCARIERWRRQPEVVQAVRSTAAATLAYVIALYLSPEAAPLTAPLTALLVVQVTLYATITNGVRRVNSVVAGVVIAIGFSILVGLTWWSLALIILASLAVGHLVRVEEYVPEVAISAMLILGVTQVGSTAWARVLETLIGAVVGLGINLLIAPPVWVSAAGEEIEAMARRVRQLMLRVGEEAAGRVSASLATARLYEARRLDHEIVGVDAALRQAEDSLKLNPRVREGLLHRIVLRTGLDTLEIVTVVLRVIARTLADLAKEREAEPLFEPEIGATLERLLSEIADAVVSFAVLVTTDVSRSAESAETRLAEELITAGATRDKLAQLLLEEVQRDTRQWQFHGAILTEVNRILDEMDTEHRTRRLLEELDRGAREQRERNPRLARLRDRARGPRSARLRGLFTDRNRPGAPRRSR</sequence>